<dbReference type="PANTHER" id="PTHR19878">
    <property type="entry name" value="AUTOPHAGY PROTEIN 16-LIKE"/>
    <property type="match status" value="1"/>
</dbReference>
<feature type="repeat" description="WD" evidence="3">
    <location>
        <begin position="207"/>
        <end position="235"/>
    </location>
</feature>
<keyword evidence="5" id="KW-1185">Reference proteome</keyword>
<dbReference type="AlphaFoldDB" id="A0A4P9ZZ18"/>
<dbReference type="Proteomes" id="UP000268162">
    <property type="component" value="Unassembled WGS sequence"/>
</dbReference>
<gene>
    <name evidence="4" type="ORF">BJ085DRAFT_528</name>
</gene>
<dbReference type="InterPro" id="IPR020472">
    <property type="entry name" value="WD40_PAC1"/>
</dbReference>
<feature type="repeat" description="WD" evidence="3">
    <location>
        <begin position="68"/>
        <end position="109"/>
    </location>
</feature>
<dbReference type="PRINTS" id="PR00320">
    <property type="entry name" value="GPROTEINBRPT"/>
</dbReference>
<dbReference type="CDD" id="cd00200">
    <property type="entry name" value="WD40"/>
    <property type="match status" value="1"/>
</dbReference>
<dbReference type="GO" id="GO:0043495">
    <property type="term" value="F:protein-membrane adaptor activity"/>
    <property type="evidence" value="ECO:0007669"/>
    <property type="project" value="TreeGrafter"/>
</dbReference>
<evidence type="ECO:0000256" key="3">
    <source>
        <dbReference type="PROSITE-ProRule" id="PRU00221"/>
    </source>
</evidence>
<dbReference type="PANTHER" id="PTHR19878:SF8">
    <property type="entry name" value="AUTOPHAGY-RELATED 16, ISOFORM F"/>
    <property type="match status" value="1"/>
</dbReference>
<name>A0A4P9ZZ18_9FUNG</name>
<dbReference type="GO" id="GO:0034045">
    <property type="term" value="C:phagophore assembly site membrane"/>
    <property type="evidence" value="ECO:0007669"/>
    <property type="project" value="TreeGrafter"/>
</dbReference>
<protein>
    <submittedName>
        <fullName evidence="4">WD40-repeat-containing domain protein</fullName>
    </submittedName>
</protein>
<dbReference type="EMBL" id="ML002412">
    <property type="protein sequence ID" value="RKP38040.1"/>
    <property type="molecule type" value="Genomic_DNA"/>
</dbReference>
<proteinExistence type="predicted"/>
<feature type="non-terminal residue" evidence="4">
    <location>
        <position position="316"/>
    </location>
</feature>
<dbReference type="InterPro" id="IPR019775">
    <property type="entry name" value="WD40_repeat_CS"/>
</dbReference>
<dbReference type="PROSITE" id="PS50294">
    <property type="entry name" value="WD_REPEATS_REGION"/>
    <property type="match status" value="4"/>
</dbReference>
<evidence type="ECO:0000313" key="4">
    <source>
        <dbReference type="EMBL" id="RKP38040.1"/>
    </source>
</evidence>
<accession>A0A4P9ZZ18</accession>
<keyword evidence="2" id="KW-0677">Repeat</keyword>
<dbReference type="PROSITE" id="PS00678">
    <property type="entry name" value="WD_REPEATS_1"/>
    <property type="match status" value="1"/>
</dbReference>
<sequence length="316" mass="35730">EEKLKKVEQENSQLVDRWLRKMNEEADQMNASNQQSEARKVAASMDQINDNASRELSCIPTTVYKELENIHGGEVQALHVSPDGTLVATGGQDRRVKIFDSKTGNLRYTLSGCLQSVLHVWFNPVGDHILATSSDNAIRVWSLDTGRIQHTLTGHIGKVVSAKFDSHSRKIISVSHDRTIKSWDLYRGYCSKTIFSVSSCNDLCLMDPEGTTIFSGHVDNVLRMWDMRTGNCIREINRIHEAPITSLSISPGRRFVTIDLFWWLGKTDGSIYIWDALTAEVQSKMKEHTSSVCAVFWDSSGQHFFSAEKDQLVCFW</sequence>
<dbReference type="GO" id="GO:0000421">
    <property type="term" value="C:autophagosome membrane"/>
    <property type="evidence" value="ECO:0007669"/>
    <property type="project" value="TreeGrafter"/>
</dbReference>
<dbReference type="Pfam" id="PF00400">
    <property type="entry name" value="WD40"/>
    <property type="match status" value="6"/>
</dbReference>
<feature type="non-terminal residue" evidence="4">
    <location>
        <position position="1"/>
    </location>
</feature>
<dbReference type="GO" id="GO:0034274">
    <property type="term" value="C:Atg12-Atg5-Atg16 complex"/>
    <property type="evidence" value="ECO:0007669"/>
    <property type="project" value="TreeGrafter"/>
</dbReference>
<organism evidence="4 5">
    <name type="scientific">Dimargaris cristalligena</name>
    <dbReference type="NCBI Taxonomy" id="215637"/>
    <lineage>
        <taxon>Eukaryota</taxon>
        <taxon>Fungi</taxon>
        <taxon>Fungi incertae sedis</taxon>
        <taxon>Zoopagomycota</taxon>
        <taxon>Kickxellomycotina</taxon>
        <taxon>Dimargaritomycetes</taxon>
        <taxon>Dimargaritales</taxon>
        <taxon>Dimargaritaceae</taxon>
        <taxon>Dimargaris</taxon>
    </lineage>
</organism>
<dbReference type="SUPFAM" id="SSF50978">
    <property type="entry name" value="WD40 repeat-like"/>
    <property type="match status" value="1"/>
</dbReference>
<dbReference type="InterPro" id="IPR045160">
    <property type="entry name" value="ATG16"/>
</dbReference>
<feature type="repeat" description="WD" evidence="3">
    <location>
        <begin position="285"/>
        <end position="316"/>
    </location>
</feature>
<dbReference type="InterPro" id="IPR036322">
    <property type="entry name" value="WD40_repeat_dom_sf"/>
</dbReference>
<keyword evidence="1 3" id="KW-0853">WD repeat</keyword>
<reference evidence="5" key="1">
    <citation type="journal article" date="2018" name="Nat. Microbiol.">
        <title>Leveraging single-cell genomics to expand the fungal tree of life.</title>
        <authorList>
            <person name="Ahrendt S.R."/>
            <person name="Quandt C.A."/>
            <person name="Ciobanu D."/>
            <person name="Clum A."/>
            <person name="Salamov A."/>
            <person name="Andreopoulos B."/>
            <person name="Cheng J.F."/>
            <person name="Woyke T."/>
            <person name="Pelin A."/>
            <person name="Henrissat B."/>
            <person name="Reynolds N.K."/>
            <person name="Benny G.L."/>
            <person name="Smith M.E."/>
            <person name="James T.Y."/>
            <person name="Grigoriev I.V."/>
        </authorList>
    </citation>
    <scope>NUCLEOTIDE SEQUENCE [LARGE SCALE GENOMIC DNA]</scope>
    <source>
        <strain evidence="5">RSA 468</strain>
    </source>
</reference>
<feature type="repeat" description="WD" evidence="3">
    <location>
        <begin position="110"/>
        <end position="151"/>
    </location>
</feature>
<feature type="repeat" description="WD" evidence="3">
    <location>
        <begin position="152"/>
        <end position="193"/>
    </location>
</feature>
<dbReference type="PROSITE" id="PS50082">
    <property type="entry name" value="WD_REPEATS_2"/>
    <property type="match status" value="5"/>
</dbReference>
<evidence type="ECO:0000256" key="1">
    <source>
        <dbReference type="ARBA" id="ARBA00022574"/>
    </source>
</evidence>
<evidence type="ECO:0000256" key="2">
    <source>
        <dbReference type="ARBA" id="ARBA00022737"/>
    </source>
</evidence>
<dbReference type="InterPro" id="IPR001680">
    <property type="entry name" value="WD40_rpt"/>
</dbReference>
<dbReference type="Gene3D" id="2.130.10.10">
    <property type="entry name" value="YVTN repeat-like/Quinoprotein amine dehydrogenase"/>
    <property type="match status" value="2"/>
</dbReference>
<dbReference type="STRING" id="215637.A0A4P9ZZ18"/>
<dbReference type="GO" id="GO:0000045">
    <property type="term" value="P:autophagosome assembly"/>
    <property type="evidence" value="ECO:0007669"/>
    <property type="project" value="InterPro"/>
</dbReference>
<dbReference type="SMART" id="SM00320">
    <property type="entry name" value="WD40"/>
    <property type="match status" value="6"/>
</dbReference>
<evidence type="ECO:0000313" key="5">
    <source>
        <dbReference type="Proteomes" id="UP000268162"/>
    </source>
</evidence>
<dbReference type="InterPro" id="IPR015943">
    <property type="entry name" value="WD40/YVTN_repeat-like_dom_sf"/>
</dbReference>